<evidence type="ECO:0008006" key="4">
    <source>
        <dbReference type="Google" id="ProtNLM"/>
    </source>
</evidence>
<organism evidence="2 3">
    <name type="scientific">Exophiala sideris</name>
    <dbReference type="NCBI Taxonomy" id="1016849"/>
    <lineage>
        <taxon>Eukaryota</taxon>
        <taxon>Fungi</taxon>
        <taxon>Dikarya</taxon>
        <taxon>Ascomycota</taxon>
        <taxon>Pezizomycotina</taxon>
        <taxon>Eurotiomycetes</taxon>
        <taxon>Chaetothyriomycetidae</taxon>
        <taxon>Chaetothyriales</taxon>
        <taxon>Herpotrichiellaceae</taxon>
        <taxon>Exophiala</taxon>
    </lineage>
</organism>
<evidence type="ECO:0000313" key="2">
    <source>
        <dbReference type="EMBL" id="KAK5060425.1"/>
    </source>
</evidence>
<comment type="similarity">
    <text evidence="1">Belongs to the HyuE racemase family.</text>
</comment>
<dbReference type="InterPro" id="IPR052186">
    <property type="entry name" value="Hydantoin_racemase-like"/>
</dbReference>
<reference evidence="2 3" key="1">
    <citation type="submission" date="2023-08" db="EMBL/GenBank/DDBJ databases">
        <title>Black Yeasts Isolated from many extreme environments.</title>
        <authorList>
            <person name="Coleine C."/>
            <person name="Stajich J.E."/>
            <person name="Selbmann L."/>
        </authorList>
    </citation>
    <scope>NUCLEOTIDE SEQUENCE [LARGE SCALE GENOMIC DNA]</scope>
    <source>
        <strain evidence="2 3">CCFEE 6328</strain>
    </source>
</reference>
<dbReference type="InterPro" id="IPR053714">
    <property type="entry name" value="Iso_Racemase_Enz_sf"/>
</dbReference>
<dbReference type="Gene3D" id="3.40.50.12500">
    <property type="match status" value="1"/>
</dbReference>
<dbReference type="PANTHER" id="PTHR28047">
    <property type="entry name" value="PROTEIN DCG1"/>
    <property type="match status" value="1"/>
</dbReference>
<sequence length="253" mass="27215">MCPYPSPTLSQLVINPNGSTAITNLIQAGINRYTGPNTVTTYWTCPYGPAVLQSQDDIDKSTAACLEPLIKIQNSKRYDAFLLACYADHPLGAALQARLEGLPVVSIFEASVHHALAVLQPSKRFAILTTGNAYEEQLSRGVTRLLDTKKVPLSRFAGVVSTGVGWSDVEKGIEGIEMVKAKVKEGVRKLLGLGDIGAICIGGVILFGMEEWIREVCEAEMGRADGQKVIIVDQLEAGVMAAERAMQKVGQGR</sequence>
<protein>
    <recommendedName>
        <fullName evidence="4">Asp/Glu/hydantoin racemase</fullName>
    </recommendedName>
</protein>
<proteinExistence type="inferred from homology"/>
<dbReference type="InterPro" id="IPR015942">
    <property type="entry name" value="Asp/Glu/hydantoin_racemase"/>
</dbReference>
<comment type="caution">
    <text evidence="2">The sequence shown here is derived from an EMBL/GenBank/DDBJ whole genome shotgun (WGS) entry which is preliminary data.</text>
</comment>
<accession>A0ABR0JAU7</accession>
<evidence type="ECO:0000313" key="3">
    <source>
        <dbReference type="Proteomes" id="UP001345691"/>
    </source>
</evidence>
<dbReference type="Proteomes" id="UP001345691">
    <property type="component" value="Unassembled WGS sequence"/>
</dbReference>
<dbReference type="EMBL" id="JAVRRF010000011">
    <property type="protein sequence ID" value="KAK5060425.1"/>
    <property type="molecule type" value="Genomic_DNA"/>
</dbReference>
<name>A0ABR0JAU7_9EURO</name>
<dbReference type="Pfam" id="PF01177">
    <property type="entry name" value="Asp_Glu_race"/>
    <property type="match status" value="1"/>
</dbReference>
<keyword evidence="3" id="KW-1185">Reference proteome</keyword>
<evidence type="ECO:0000256" key="1">
    <source>
        <dbReference type="ARBA" id="ARBA00038414"/>
    </source>
</evidence>
<gene>
    <name evidence="2" type="ORF">LTR69_005742</name>
</gene>
<dbReference type="PANTHER" id="PTHR28047:SF5">
    <property type="entry name" value="PROTEIN DCG1"/>
    <property type="match status" value="1"/>
</dbReference>